<dbReference type="InterPro" id="IPR022190">
    <property type="entry name" value="DUF3716"/>
</dbReference>
<name>A0AAJ0HGR7_9PEZI</name>
<feature type="region of interest" description="Disordered" evidence="1">
    <location>
        <begin position="1"/>
        <end position="53"/>
    </location>
</feature>
<comment type="caution">
    <text evidence="2">The sequence shown here is derived from an EMBL/GenBank/DDBJ whole genome shotgun (WGS) entry which is preliminary data.</text>
</comment>
<gene>
    <name evidence="2" type="ORF">B0T25DRAFT_583075</name>
</gene>
<organism evidence="2 3">
    <name type="scientific">Lasiosphaeria hispida</name>
    <dbReference type="NCBI Taxonomy" id="260671"/>
    <lineage>
        <taxon>Eukaryota</taxon>
        <taxon>Fungi</taxon>
        <taxon>Dikarya</taxon>
        <taxon>Ascomycota</taxon>
        <taxon>Pezizomycotina</taxon>
        <taxon>Sordariomycetes</taxon>
        <taxon>Sordariomycetidae</taxon>
        <taxon>Sordariales</taxon>
        <taxon>Lasiosphaeriaceae</taxon>
        <taxon>Lasiosphaeria</taxon>
    </lineage>
</organism>
<feature type="compositionally biased region" description="Low complexity" evidence="1">
    <location>
        <begin position="330"/>
        <end position="339"/>
    </location>
</feature>
<dbReference type="Proteomes" id="UP001275084">
    <property type="component" value="Unassembled WGS sequence"/>
</dbReference>
<reference evidence="2" key="1">
    <citation type="journal article" date="2023" name="Mol. Phylogenet. Evol.">
        <title>Genome-scale phylogeny and comparative genomics of the fungal order Sordariales.</title>
        <authorList>
            <person name="Hensen N."/>
            <person name="Bonometti L."/>
            <person name="Westerberg I."/>
            <person name="Brannstrom I.O."/>
            <person name="Guillou S."/>
            <person name="Cros-Aarteil S."/>
            <person name="Calhoun S."/>
            <person name="Haridas S."/>
            <person name="Kuo A."/>
            <person name="Mondo S."/>
            <person name="Pangilinan J."/>
            <person name="Riley R."/>
            <person name="LaButti K."/>
            <person name="Andreopoulos B."/>
            <person name="Lipzen A."/>
            <person name="Chen C."/>
            <person name="Yan M."/>
            <person name="Daum C."/>
            <person name="Ng V."/>
            <person name="Clum A."/>
            <person name="Steindorff A."/>
            <person name="Ohm R.A."/>
            <person name="Martin F."/>
            <person name="Silar P."/>
            <person name="Natvig D.O."/>
            <person name="Lalanne C."/>
            <person name="Gautier V."/>
            <person name="Ament-Velasquez S.L."/>
            <person name="Kruys A."/>
            <person name="Hutchinson M.I."/>
            <person name="Powell A.J."/>
            <person name="Barry K."/>
            <person name="Miller A.N."/>
            <person name="Grigoriev I.V."/>
            <person name="Debuchy R."/>
            <person name="Gladieux P."/>
            <person name="Hiltunen Thoren M."/>
            <person name="Johannesson H."/>
        </authorList>
    </citation>
    <scope>NUCLEOTIDE SEQUENCE</scope>
    <source>
        <strain evidence="2">CBS 955.72</strain>
    </source>
</reference>
<accession>A0AAJ0HGR7</accession>
<keyword evidence="3" id="KW-1185">Reference proteome</keyword>
<protein>
    <submittedName>
        <fullName evidence="2">Uncharacterized protein</fullName>
    </submittedName>
</protein>
<dbReference type="EMBL" id="JAUIQD010000005">
    <property type="protein sequence ID" value="KAK3350331.1"/>
    <property type="molecule type" value="Genomic_DNA"/>
</dbReference>
<evidence type="ECO:0000313" key="3">
    <source>
        <dbReference type="Proteomes" id="UP001275084"/>
    </source>
</evidence>
<sequence length="417" mass="45558">MPRLSDSPSASNITDSESDSDIESIPRSLSPPQNGNYENGDLSGDQNEDPVSDYATGFFATPSLFSARRTEVVHVSAALINRPKRKADDAFDHGDGQTKNRRVGSSRQASVVVTSDVVPSPRDSLQLHPSFPKTAIQLFRQFYPDMKQKNMNGLFVRLASRPVKRVPAVHPKKFNNHKDQNIPSYFMQATGESLPPDESCEKCSKGLGPYGHACVIVRDAEVLSLTSGCCANCWYSRQGSLCTLRSLEGRTRAHRRNPDKTIPPPSRPASPQPPPVPRPQSDSTINPIQETHRPHPQSNGHVHQAAPAPAPHPSQPAPIHQQPRAATFHQPAPAQQPQQPSAPAPPGPARSGPETTDARVLAWETRYANMTPAALLEAQTHLAEWQEDLLIRSVALNRIMRGLMTQIAGRGGEGYDN</sequence>
<dbReference type="Pfam" id="PF12511">
    <property type="entry name" value="DUF3716"/>
    <property type="match status" value="1"/>
</dbReference>
<feature type="compositionally biased region" description="Basic and acidic residues" evidence="1">
    <location>
        <begin position="86"/>
        <end position="98"/>
    </location>
</feature>
<feature type="compositionally biased region" description="Pro residues" evidence="1">
    <location>
        <begin position="261"/>
        <end position="278"/>
    </location>
</feature>
<dbReference type="AlphaFoldDB" id="A0AAJ0HGR7"/>
<feature type="region of interest" description="Disordered" evidence="1">
    <location>
        <begin position="252"/>
        <end position="356"/>
    </location>
</feature>
<feature type="region of interest" description="Disordered" evidence="1">
    <location>
        <begin position="86"/>
        <end position="107"/>
    </location>
</feature>
<feature type="compositionally biased region" description="Polar residues" evidence="1">
    <location>
        <begin position="1"/>
        <end position="14"/>
    </location>
</feature>
<reference evidence="2" key="2">
    <citation type="submission" date="2023-06" db="EMBL/GenBank/DDBJ databases">
        <authorList>
            <consortium name="Lawrence Berkeley National Laboratory"/>
            <person name="Haridas S."/>
            <person name="Hensen N."/>
            <person name="Bonometti L."/>
            <person name="Westerberg I."/>
            <person name="Brannstrom I.O."/>
            <person name="Guillou S."/>
            <person name="Cros-Aarteil S."/>
            <person name="Calhoun S."/>
            <person name="Kuo A."/>
            <person name="Mondo S."/>
            <person name="Pangilinan J."/>
            <person name="Riley R."/>
            <person name="Labutti K."/>
            <person name="Andreopoulos B."/>
            <person name="Lipzen A."/>
            <person name="Chen C."/>
            <person name="Yanf M."/>
            <person name="Daum C."/>
            <person name="Ng V."/>
            <person name="Clum A."/>
            <person name="Steindorff A."/>
            <person name="Ohm R."/>
            <person name="Martin F."/>
            <person name="Silar P."/>
            <person name="Natvig D."/>
            <person name="Lalanne C."/>
            <person name="Gautier V."/>
            <person name="Ament-Velasquez S.L."/>
            <person name="Kruys A."/>
            <person name="Hutchinson M.I."/>
            <person name="Powell A.J."/>
            <person name="Barry K."/>
            <person name="Miller A.N."/>
            <person name="Grigoriev I.V."/>
            <person name="Debuchy R."/>
            <person name="Gladieux P."/>
            <person name="Thoren M.H."/>
            <person name="Johannesson H."/>
        </authorList>
    </citation>
    <scope>NUCLEOTIDE SEQUENCE</scope>
    <source>
        <strain evidence="2">CBS 955.72</strain>
    </source>
</reference>
<evidence type="ECO:0000313" key="2">
    <source>
        <dbReference type="EMBL" id="KAK3350331.1"/>
    </source>
</evidence>
<proteinExistence type="predicted"/>
<evidence type="ECO:0000256" key="1">
    <source>
        <dbReference type="SAM" id="MobiDB-lite"/>
    </source>
</evidence>